<dbReference type="RefSeq" id="WP_021227354.1">
    <property type="nucleotide sequence ID" value="NZ_ATDP01000101.1"/>
</dbReference>
<keyword evidence="2 11" id="KW-0813">Transport</keyword>
<keyword evidence="4" id="KW-0410">Iron transport</keyword>
<dbReference type="Gene3D" id="2.40.170.20">
    <property type="entry name" value="TonB-dependent receptor, beta-barrel domain"/>
    <property type="match status" value="1"/>
</dbReference>
<sequence length="714" mass="77829">MRTTTYGAAATCVLYMTTALTPTVAAAEPQGQDPAGIADIVVTAERRPQTIQKTPIAITAIDGSQLSRSGITDLVNAVERAPAVQIQKSNIGSAFYIRGVGSRGLSGETPISVFQDGIYQQQAEMIGVGFADLNRIEVLRGPQGTIYGRNANGGTINLITNDPELGRLGGAVMAQYGNYDALGLQGMVNIPLSETLALRIVGARNKHDGYLTNGLNDQNQDLGRAKLLWQPLPELRVLLSVERTEIDQDGPGNVILPTDRDNPWTAPDYSTLLTIPAFTPVYCSPQCQAFFTLKNTAYRGELSYDFGFATATFLTGIQRFQRSYGQPFSGLWEIDDLPVDQETYEARLNSASDAPIQWVVGVYVFDQDRAGEKKYNYSFGQYTDYAVYESHSRAVFGQATVPVSDVLRVTGGLRYTRDKFRRRDDIGVVDGTTGEITQQPTAGTLQSGSYGKLTYKIGAEYDVSPRSMLYAQHSTGIRSGGVDPAGGLYRPETIDAFELGSKNRFLGNRLQVNAAAYYYLYKGYQLSYYVYANGGSVPSFITSNVPGTTKIWGAEIEGQFSLTRNDRIDFSANYQKSKFGDAQITTSCTPAGVCTVTDLSGRSLPRTPKWTATLGYEHRFDLADNGSVTARVDGQYKSAYNVDLLTFANSRQSAYALLNGRLTYAAPDDAWTIGAYINNATNHPVIQQANTAGPQVYGVINDPRTYGVVFSAKF</sequence>
<keyword evidence="17" id="KW-1185">Reference proteome</keyword>
<evidence type="ECO:0000256" key="13">
    <source>
        <dbReference type="SAM" id="SignalP"/>
    </source>
</evidence>
<keyword evidence="13" id="KW-0732">Signal</keyword>
<comment type="caution">
    <text evidence="16">The sequence shown here is derived from an EMBL/GenBank/DDBJ whole genome shotgun (WGS) entry which is preliminary data.</text>
</comment>
<evidence type="ECO:0000256" key="7">
    <source>
        <dbReference type="ARBA" id="ARBA00023065"/>
    </source>
</evidence>
<keyword evidence="3 11" id="KW-1134">Transmembrane beta strand</keyword>
<feature type="signal peptide" evidence="13">
    <location>
        <begin position="1"/>
        <end position="26"/>
    </location>
</feature>
<evidence type="ECO:0000313" key="16">
    <source>
        <dbReference type="EMBL" id="EQB12856.1"/>
    </source>
</evidence>
<dbReference type="Pfam" id="PF07715">
    <property type="entry name" value="Plug"/>
    <property type="match status" value="1"/>
</dbReference>
<evidence type="ECO:0000256" key="8">
    <source>
        <dbReference type="ARBA" id="ARBA00023077"/>
    </source>
</evidence>
<accession>T0H987</accession>
<evidence type="ECO:0000313" key="17">
    <source>
        <dbReference type="Proteomes" id="UP000015531"/>
    </source>
</evidence>
<evidence type="ECO:0000256" key="10">
    <source>
        <dbReference type="ARBA" id="ARBA00023237"/>
    </source>
</evidence>
<dbReference type="GO" id="GO:0009279">
    <property type="term" value="C:cell outer membrane"/>
    <property type="evidence" value="ECO:0007669"/>
    <property type="project" value="UniProtKB-SubCell"/>
</dbReference>
<protein>
    <recommendedName>
        <fullName evidence="18">TonB-denpendent receptor</fullName>
    </recommendedName>
</protein>
<comment type="similarity">
    <text evidence="11 12">Belongs to the TonB-dependent receptor family.</text>
</comment>
<name>T0H987_9SPHN</name>
<dbReference type="PATRIC" id="fig|1331060.3.peg.3660"/>
<dbReference type="PANTHER" id="PTHR32552:SF81">
    <property type="entry name" value="TONB-DEPENDENT OUTER MEMBRANE RECEPTOR"/>
    <property type="match status" value="1"/>
</dbReference>
<dbReference type="InterPro" id="IPR000531">
    <property type="entry name" value="Beta-barrel_TonB"/>
</dbReference>
<dbReference type="Pfam" id="PF00593">
    <property type="entry name" value="TonB_dep_Rec_b-barrel"/>
    <property type="match status" value="1"/>
</dbReference>
<evidence type="ECO:0000256" key="3">
    <source>
        <dbReference type="ARBA" id="ARBA00022452"/>
    </source>
</evidence>
<dbReference type="InterPro" id="IPR036942">
    <property type="entry name" value="Beta-barrel_TonB_sf"/>
</dbReference>
<evidence type="ECO:0000256" key="11">
    <source>
        <dbReference type="PROSITE-ProRule" id="PRU01360"/>
    </source>
</evidence>
<dbReference type="Proteomes" id="UP000015531">
    <property type="component" value="Unassembled WGS sequence"/>
</dbReference>
<dbReference type="PANTHER" id="PTHR32552">
    <property type="entry name" value="FERRICHROME IRON RECEPTOR-RELATED"/>
    <property type="match status" value="1"/>
</dbReference>
<reference evidence="16 17" key="1">
    <citation type="journal article" date="2013" name="Genome Announc.">
        <title>Draft Genome Sequence of Sphingobium lactosutens Strain DS20T, Isolated from a Hexachlorocyclohexane Dumpsite.</title>
        <authorList>
            <person name="Kumar R."/>
            <person name="Dwivedi V."/>
            <person name="Negi V."/>
            <person name="Khurana J.P."/>
            <person name="Lal R."/>
        </authorList>
    </citation>
    <scope>NUCLEOTIDE SEQUENCE [LARGE SCALE GENOMIC DNA]</scope>
    <source>
        <strain evidence="16 17">DS20</strain>
    </source>
</reference>
<dbReference type="SUPFAM" id="SSF56935">
    <property type="entry name" value="Porins"/>
    <property type="match status" value="1"/>
</dbReference>
<proteinExistence type="inferred from homology"/>
<dbReference type="EMBL" id="ATDP01000101">
    <property type="protein sequence ID" value="EQB12856.1"/>
    <property type="molecule type" value="Genomic_DNA"/>
</dbReference>
<evidence type="ECO:0000259" key="15">
    <source>
        <dbReference type="Pfam" id="PF07715"/>
    </source>
</evidence>
<feature type="chain" id="PRO_5004564342" description="TonB-denpendent receptor" evidence="13">
    <location>
        <begin position="27"/>
        <end position="714"/>
    </location>
</feature>
<keyword evidence="9 11" id="KW-0472">Membrane</keyword>
<dbReference type="OrthoDB" id="7614057at2"/>
<dbReference type="GO" id="GO:0006826">
    <property type="term" value="P:iron ion transport"/>
    <property type="evidence" value="ECO:0007669"/>
    <property type="project" value="UniProtKB-KW"/>
</dbReference>
<keyword evidence="8 12" id="KW-0798">TonB box</keyword>
<keyword evidence="10 11" id="KW-0998">Cell outer membrane</keyword>
<comment type="subcellular location">
    <subcellularLocation>
        <location evidence="1 11">Cell outer membrane</location>
        <topology evidence="1 11">Multi-pass membrane protein</topology>
    </subcellularLocation>
</comment>
<evidence type="ECO:0000256" key="1">
    <source>
        <dbReference type="ARBA" id="ARBA00004571"/>
    </source>
</evidence>
<evidence type="ECO:0000256" key="6">
    <source>
        <dbReference type="ARBA" id="ARBA00023004"/>
    </source>
</evidence>
<keyword evidence="6" id="KW-0408">Iron</keyword>
<evidence type="ECO:0000256" key="5">
    <source>
        <dbReference type="ARBA" id="ARBA00022692"/>
    </source>
</evidence>
<keyword evidence="7" id="KW-0406">Ion transport</keyword>
<evidence type="ECO:0000259" key="14">
    <source>
        <dbReference type="Pfam" id="PF00593"/>
    </source>
</evidence>
<feature type="domain" description="TonB-dependent receptor-like beta-barrel" evidence="14">
    <location>
        <begin position="259"/>
        <end position="679"/>
    </location>
</feature>
<evidence type="ECO:0008006" key="18">
    <source>
        <dbReference type="Google" id="ProtNLM"/>
    </source>
</evidence>
<feature type="domain" description="TonB-dependent receptor plug" evidence="15">
    <location>
        <begin position="51"/>
        <end position="155"/>
    </location>
</feature>
<dbReference type="PROSITE" id="PS52016">
    <property type="entry name" value="TONB_DEPENDENT_REC_3"/>
    <property type="match status" value="1"/>
</dbReference>
<dbReference type="CDD" id="cd01347">
    <property type="entry name" value="ligand_gated_channel"/>
    <property type="match status" value="1"/>
</dbReference>
<gene>
    <name evidence="16" type="ORF">RLDS_18955</name>
</gene>
<dbReference type="eggNOG" id="COG4771">
    <property type="taxonomic scope" value="Bacteria"/>
</dbReference>
<dbReference type="AlphaFoldDB" id="T0H987"/>
<evidence type="ECO:0000256" key="2">
    <source>
        <dbReference type="ARBA" id="ARBA00022448"/>
    </source>
</evidence>
<evidence type="ECO:0000256" key="12">
    <source>
        <dbReference type="RuleBase" id="RU003357"/>
    </source>
</evidence>
<evidence type="ECO:0000256" key="4">
    <source>
        <dbReference type="ARBA" id="ARBA00022496"/>
    </source>
</evidence>
<dbReference type="InterPro" id="IPR039426">
    <property type="entry name" value="TonB-dep_rcpt-like"/>
</dbReference>
<keyword evidence="5 11" id="KW-0812">Transmembrane</keyword>
<dbReference type="InterPro" id="IPR012910">
    <property type="entry name" value="Plug_dom"/>
</dbReference>
<organism evidence="16 17">
    <name type="scientific">Sphingobium lactosutens DS20</name>
    <dbReference type="NCBI Taxonomy" id="1331060"/>
    <lineage>
        <taxon>Bacteria</taxon>
        <taxon>Pseudomonadati</taxon>
        <taxon>Pseudomonadota</taxon>
        <taxon>Alphaproteobacteria</taxon>
        <taxon>Sphingomonadales</taxon>
        <taxon>Sphingomonadaceae</taxon>
        <taxon>Sphingobium</taxon>
    </lineage>
</organism>
<evidence type="ECO:0000256" key="9">
    <source>
        <dbReference type="ARBA" id="ARBA00023136"/>
    </source>
</evidence>